<feature type="transmembrane region" description="Helical" evidence="9">
    <location>
        <begin position="373"/>
        <end position="392"/>
    </location>
</feature>
<organism evidence="11 12">
    <name type="scientific">Candidatus Electrothrix marina</name>
    <dbReference type="NCBI Taxonomy" id="1859130"/>
    <lineage>
        <taxon>Bacteria</taxon>
        <taxon>Pseudomonadati</taxon>
        <taxon>Thermodesulfobacteriota</taxon>
        <taxon>Desulfobulbia</taxon>
        <taxon>Desulfobulbales</taxon>
        <taxon>Desulfobulbaceae</taxon>
        <taxon>Candidatus Electrothrix</taxon>
    </lineage>
</organism>
<dbReference type="AlphaFoldDB" id="A0A444JED2"/>
<dbReference type="GO" id="GO:0009103">
    <property type="term" value="P:lipopolysaccharide biosynthetic process"/>
    <property type="evidence" value="ECO:0007669"/>
    <property type="project" value="UniProtKB-ARBA"/>
</dbReference>
<feature type="transmembrane region" description="Helical" evidence="9">
    <location>
        <begin position="211"/>
        <end position="232"/>
    </location>
</feature>
<dbReference type="PANTHER" id="PTHR33908">
    <property type="entry name" value="MANNOSYLTRANSFERASE YKCB-RELATED"/>
    <property type="match status" value="1"/>
</dbReference>
<dbReference type="GO" id="GO:0005886">
    <property type="term" value="C:plasma membrane"/>
    <property type="evidence" value="ECO:0007669"/>
    <property type="project" value="UniProtKB-SubCell"/>
</dbReference>
<feature type="compositionally biased region" description="Basic and acidic residues" evidence="8">
    <location>
        <begin position="267"/>
        <end position="277"/>
    </location>
</feature>
<dbReference type="InterPro" id="IPR050297">
    <property type="entry name" value="LipidA_mod_glycosyltrf_83"/>
</dbReference>
<evidence type="ECO:0000256" key="3">
    <source>
        <dbReference type="ARBA" id="ARBA00022676"/>
    </source>
</evidence>
<feature type="transmembrane region" description="Helical" evidence="9">
    <location>
        <begin position="12"/>
        <end position="31"/>
    </location>
</feature>
<keyword evidence="5 9" id="KW-0812">Transmembrane</keyword>
<feature type="transmembrane region" description="Helical" evidence="9">
    <location>
        <begin position="321"/>
        <end position="338"/>
    </location>
</feature>
<dbReference type="EMBL" id="MTKS01000134">
    <property type="protein sequence ID" value="RWX51452.1"/>
    <property type="molecule type" value="Genomic_DNA"/>
</dbReference>
<keyword evidence="2" id="KW-1003">Cell membrane</keyword>
<evidence type="ECO:0000256" key="4">
    <source>
        <dbReference type="ARBA" id="ARBA00022679"/>
    </source>
</evidence>
<evidence type="ECO:0000256" key="7">
    <source>
        <dbReference type="ARBA" id="ARBA00023136"/>
    </source>
</evidence>
<keyword evidence="3 11" id="KW-0328">Glycosyltransferase</keyword>
<name>A0A444JED2_9BACT</name>
<dbReference type="PANTHER" id="PTHR33908:SF11">
    <property type="entry name" value="MEMBRANE PROTEIN"/>
    <property type="match status" value="1"/>
</dbReference>
<feature type="transmembrane region" description="Helical" evidence="9">
    <location>
        <begin position="112"/>
        <end position="130"/>
    </location>
</feature>
<evidence type="ECO:0000256" key="5">
    <source>
        <dbReference type="ARBA" id="ARBA00022692"/>
    </source>
</evidence>
<comment type="caution">
    <text evidence="11">The sequence shown here is derived from an EMBL/GenBank/DDBJ whole genome shotgun (WGS) entry which is preliminary data.</text>
</comment>
<dbReference type="Proteomes" id="UP000288892">
    <property type="component" value="Unassembled WGS sequence"/>
</dbReference>
<keyword evidence="6 9" id="KW-1133">Transmembrane helix</keyword>
<dbReference type="InterPro" id="IPR003342">
    <property type="entry name" value="ArnT-like_N"/>
</dbReference>
<feature type="region of interest" description="Disordered" evidence="8">
    <location>
        <begin position="257"/>
        <end position="277"/>
    </location>
</feature>
<dbReference type="GO" id="GO:0006493">
    <property type="term" value="P:protein O-linked glycosylation"/>
    <property type="evidence" value="ECO:0007669"/>
    <property type="project" value="InterPro"/>
</dbReference>
<evidence type="ECO:0000313" key="11">
    <source>
        <dbReference type="EMBL" id="RWX51452.1"/>
    </source>
</evidence>
<keyword evidence="7 9" id="KW-0472">Membrane</keyword>
<keyword evidence="12" id="KW-1185">Reference proteome</keyword>
<feature type="transmembrane region" description="Helical" evidence="9">
    <location>
        <begin position="166"/>
        <end position="199"/>
    </location>
</feature>
<comment type="subcellular location">
    <subcellularLocation>
        <location evidence="1">Cell membrane</location>
        <topology evidence="1">Multi-pass membrane protein</topology>
    </subcellularLocation>
</comment>
<evidence type="ECO:0000256" key="6">
    <source>
        <dbReference type="ARBA" id="ARBA00022989"/>
    </source>
</evidence>
<keyword evidence="4 11" id="KW-0808">Transferase</keyword>
<gene>
    <name evidence="11" type="ORF">VU01_11343</name>
</gene>
<dbReference type="Pfam" id="PF02366">
    <property type="entry name" value="PMT"/>
    <property type="match status" value="1"/>
</dbReference>
<reference evidence="11 12" key="1">
    <citation type="submission" date="2017-01" db="EMBL/GenBank/DDBJ databases">
        <title>The cable genome- insights into the physiology and evolution of filamentous bacteria capable of sulfide oxidation via long distance electron transfer.</title>
        <authorList>
            <person name="Schreiber L."/>
            <person name="Bjerg J.T."/>
            <person name="Boggild A."/>
            <person name="Van De Vossenberg J."/>
            <person name="Meysman F."/>
            <person name="Nielsen L.P."/>
            <person name="Schramm A."/>
            <person name="Kjeldsen K.U."/>
        </authorList>
    </citation>
    <scope>NUCLEOTIDE SEQUENCE [LARGE SCALE GENOMIC DNA]</scope>
    <source>
        <strain evidence="11">A5</strain>
    </source>
</reference>
<evidence type="ECO:0000256" key="9">
    <source>
        <dbReference type="SAM" id="Phobius"/>
    </source>
</evidence>
<evidence type="ECO:0000256" key="8">
    <source>
        <dbReference type="SAM" id="MobiDB-lite"/>
    </source>
</evidence>
<sequence>MPDYTITKQRGIFILTGGLLAGLLISLVLLACTPPFSRDALIHHLQLPKLYLQHGGIYEIPELVFSYYPMNLDLLYMGALYLGSDILAKYIHMAFGLGTALLLYVHLKKRLSATYGLLGALFFLSIPIIVKLSITVYVDLGLLFFNTASLLLLFHWLETGKQKKYLILAGLSCGLAIGTKYNGLLVLFLLTLMLPILIIRSQPQTKKEAGTAIRATIFFCLAALLSASPWLIRNAAWTGNPIYPLYNDFFNRSYTTSPPDQQLSTATEKEVKTDEEKNSSGARGVFTRRYMLYQENIWQLLFLPVRIFFEGQDNDPRYFDGRLNPFLFFLPFLSFLGITQEKKQLRLEKMTLTAFSVFYFLFAFNTGVLRIRYLAPILPFLVILSMYGLKNLENLGEKHASKIGLTKLVWPLTVFLLLLWNGSYIQQQFVKIDPLSSITGRLSRDKYLTKQIPEYPVMQYANKNLPDSAKILCLFLGWRGYYLDRPHLFDSHSTPDLLLFWLGQPESSIETVLQNLQEQQISHLLIRTDLTTQWLHNGENHRQELWNLLSRNHLIAVHTHLNYILYQINFRSVR</sequence>
<proteinExistence type="predicted"/>
<feature type="transmembrane region" description="Helical" evidence="9">
    <location>
        <begin position="86"/>
        <end position="105"/>
    </location>
</feature>
<feature type="transmembrane region" description="Helical" evidence="9">
    <location>
        <begin position="404"/>
        <end position="422"/>
    </location>
</feature>
<dbReference type="GO" id="GO:0000030">
    <property type="term" value="F:mannosyltransferase activity"/>
    <property type="evidence" value="ECO:0007669"/>
    <property type="project" value="InterPro"/>
</dbReference>
<evidence type="ECO:0000256" key="1">
    <source>
        <dbReference type="ARBA" id="ARBA00004651"/>
    </source>
</evidence>
<evidence type="ECO:0000256" key="2">
    <source>
        <dbReference type="ARBA" id="ARBA00022475"/>
    </source>
</evidence>
<dbReference type="GO" id="GO:0016763">
    <property type="term" value="F:pentosyltransferase activity"/>
    <property type="evidence" value="ECO:0007669"/>
    <property type="project" value="TreeGrafter"/>
</dbReference>
<feature type="transmembrane region" description="Helical" evidence="9">
    <location>
        <begin position="350"/>
        <end position="367"/>
    </location>
</feature>
<accession>A0A444JED2</accession>
<evidence type="ECO:0000259" key="10">
    <source>
        <dbReference type="Pfam" id="PF02366"/>
    </source>
</evidence>
<feature type="transmembrane region" description="Helical" evidence="9">
    <location>
        <begin position="136"/>
        <end position="154"/>
    </location>
</feature>
<feature type="domain" description="ArnT-like N-terminal" evidence="10">
    <location>
        <begin position="85"/>
        <end position="233"/>
    </location>
</feature>
<feature type="compositionally biased region" description="Polar residues" evidence="8">
    <location>
        <begin position="257"/>
        <end position="266"/>
    </location>
</feature>
<evidence type="ECO:0000313" key="12">
    <source>
        <dbReference type="Proteomes" id="UP000288892"/>
    </source>
</evidence>
<protein>
    <submittedName>
        <fullName evidence="11">Dolichyl-phosphate-mannose-protein mannosyltransferase</fullName>
    </submittedName>
</protein>